<feature type="domain" description="Bacterial type II secretion system protein E" evidence="3">
    <location>
        <begin position="49"/>
        <end position="306"/>
    </location>
</feature>
<dbReference type="PANTHER" id="PTHR30486">
    <property type="entry name" value="TWITCHING MOTILITY PROTEIN PILT"/>
    <property type="match status" value="1"/>
</dbReference>
<evidence type="ECO:0000256" key="1">
    <source>
        <dbReference type="ARBA" id="ARBA00006611"/>
    </source>
</evidence>
<dbReference type="InterPro" id="IPR022399">
    <property type="entry name" value="TadA-like_ATPase"/>
</dbReference>
<feature type="compositionally biased region" description="Gly residues" evidence="2">
    <location>
        <begin position="392"/>
        <end position="422"/>
    </location>
</feature>
<gene>
    <name evidence="4" type="ORF">HHJ78_00610</name>
</gene>
<feature type="region of interest" description="Disordered" evidence="2">
    <location>
        <begin position="390"/>
        <end position="423"/>
    </location>
</feature>
<evidence type="ECO:0000259" key="3">
    <source>
        <dbReference type="Pfam" id="PF00437"/>
    </source>
</evidence>
<evidence type="ECO:0000256" key="2">
    <source>
        <dbReference type="SAM" id="MobiDB-lite"/>
    </source>
</evidence>
<dbReference type="CDD" id="cd01130">
    <property type="entry name" value="VirB11-like_ATPase"/>
    <property type="match status" value="1"/>
</dbReference>
<dbReference type="PANTHER" id="PTHR30486:SF6">
    <property type="entry name" value="TYPE IV PILUS RETRACTATION ATPASE PILT"/>
    <property type="match status" value="1"/>
</dbReference>
<dbReference type="Pfam" id="PF00437">
    <property type="entry name" value="T2SSE"/>
    <property type="match status" value="1"/>
</dbReference>
<name>A0A7Y0TZB4_9ACTO</name>
<evidence type="ECO:0000313" key="5">
    <source>
        <dbReference type="Proteomes" id="UP000578252"/>
    </source>
</evidence>
<proteinExistence type="inferred from homology"/>
<evidence type="ECO:0000313" key="4">
    <source>
        <dbReference type="EMBL" id="NMW64076.1"/>
    </source>
</evidence>
<dbReference type="Proteomes" id="UP000578252">
    <property type="component" value="Unassembled WGS sequence"/>
</dbReference>
<dbReference type="SUPFAM" id="SSF52540">
    <property type="entry name" value="P-loop containing nucleoside triphosphate hydrolases"/>
    <property type="match status" value="1"/>
</dbReference>
<dbReference type="InterPro" id="IPR027417">
    <property type="entry name" value="P-loop_NTPase"/>
</dbReference>
<sequence length="439" mass="45062">MSVLAMRRAVATGTAPEEAFLQVAPPFATTSELAAGARGLRQSLEGIDAPLGALLSRPGVTDVLVNSPEEAWIDAGHGLERVEDFHLDSAGSLRQMAVRMAAAAGQRLDDATPIVDATLPSGVRLHAVLPPLSGASTVLSLRVPAPLAMSPEQLIASGMITPWLAEVLGRLVQGKVSGLVTGATGTGKTTLLACLLGLIDPGERLICIEEVSELRPNHPHVVHLQARKDNVQGAGGVSLSDLVKAAMRMRPDRLILGEARGPEVREMLSALNTGHRGGWATIHANSAVEVPARLEALGALAGMSRDTVCAQALPAFEVVVHLRRFQAENGRVRRQVVQLARLCRNARGELAAEAVLEIGADGVARGLTAWPEFAARLGLPVRIPSGNTGFDAGSGGAGGGGVDGAGGGDTPPSAGGSGGAVGSVGVHEGIALGRRRLDG</sequence>
<dbReference type="Gene3D" id="3.30.450.90">
    <property type="match status" value="1"/>
</dbReference>
<dbReference type="EMBL" id="JABCUR010000001">
    <property type="protein sequence ID" value="NMW64076.1"/>
    <property type="molecule type" value="Genomic_DNA"/>
</dbReference>
<accession>A0A7Y0TZB4</accession>
<dbReference type="InterPro" id="IPR050921">
    <property type="entry name" value="T4SS_GSP_E_ATPase"/>
</dbReference>
<comment type="caution">
    <text evidence="4">The sequence shown here is derived from an EMBL/GenBank/DDBJ whole genome shotgun (WGS) entry which is preliminary data.</text>
</comment>
<organism evidence="4 5">
    <name type="scientific">Mobiluncus mulieris</name>
    <dbReference type="NCBI Taxonomy" id="2052"/>
    <lineage>
        <taxon>Bacteria</taxon>
        <taxon>Bacillati</taxon>
        <taxon>Actinomycetota</taxon>
        <taxon>Actinomycetes</taxon>
        <taxon>Actinomycetales</taxon>
        <taxon>Actinomycetaceae</taxon>
        <taxon>Mobiluncus</taxon>
    </lineage>
</organism>
<dbReference type="Gene3D" id="3.40.50.300">
    <property type="entry name" value="P-loop containing nucleotide triphosphate hydrolases"/>
    <property type="match status" value="1"/>
</dbReference>
<dbReference type="AlphaFoldDB" id="A0A7Y0TZB4"/>
<dbReference type="NCBIfam" id="TIGR03819">
    <property type="entry name" value="heli_sec_ATPase"/>
    <property type="match status" value="1"/>
</dbReference>
<dbReference type="RefSeq" id="WP_169771348.1">
    <property type="nucleotide sequence ID" value="NZ_JABCUR010000001.1"/>
</dbReference>
<dbReference type="GO" id="GO:0016887">
    <property type="term" value="F:ATP hydrolysis activity"/>
    <property type="evidence" value="ECO:0007669"/>
    <property type="project" value="InterPro"/>
</dbReference>
<comment type="similarity">
    <text evidence="1">Belongs to the GSP E family.</text>
</comment>
<protein>
    <submittedName>
        <fullName evidence="4">TadA family conjugal transfer-associated ATPase</fullName>
    </submittedName>
</protein>
<dbReference type="InterPro" id="IPR001482">
    <property type="entry name" value="T2SS/T4SS_dom"/>
</dbReference>
<reference evidence="4 5" key="1">
    <citation type="submission" date="2020-04" db="EMBL/GenBank/DDBJ databases">
        <title>Antimicrobial susceptibility and clonality of vaginal-derived multi-drug resistant Mobiluncus isolates in China.</title>
        <authorList>
            <person name="Zhang X."/>
        </authorList>
    </citation>
    <scope>NUCLEOTIDE SEQUENCE [LARGE SCALE GENOMIC DNA]</scope>
    <source>
        <strain evidence="4 5">13</strain>
    </source>
</reference>